<dbReference type="EMBL" id="JWHL01000007">
    <property type="protein sequence ID" value="MBR1369044.1"/>
    <property type="molecule type" value="Genomic_DNA"/>
</dbReference>
<dbReference type="RefSeq" id="WP_211530715.1">
    <property type="nucleotide sequence ID" value="NZ_JWHL01000007.1"/>
</dbReference>
<dbReference type="OrthoDB" id="148210at2157"/>
<proteinExistence type="predicted"/>
<dbReference type="Proteomes" id="UP000730161">
    <property type="component" value="Unassembled WGS sequence"/>
</dbReference>
<sequence length="252" mass="27653">MKAAPLIIILLLLASAAGCVSSAPVTDLSSPPAGNYPVSPECIPEATITLVQPAAFVSSPYTDRGFSAATTASIAWWLSPDFYETTNLFRRYLRSTETDRSAYPGEQQIFFGFIMEHIDMAIAGSDTDEEIILFRGISAGFAETIILNATYNEAAFASTSYDITVPLITYGSRGDDGYCNILLLSRTPGSHLLYINEGEREILLPRDLSWLVVTVKEIGELRIESDFPLFSNGELYESVQNVRLITIVERVS</sequence>
<protein>
    <submittedName>
        <fullName evidence="1">Uncharacterized protein</fullName>
    </submittedName>
</protein>
<dbReference type="PROSITE" id="PS51257">
    <property type="entry name" value="PROKAR_LIPOPROTEIN"/>
    <property type="match status" value="1"/>
</dbReference>
<dbReference type="AlphaFoldDB" id="A0A8J7W660"/>
<dbReference type="Gene3D" id="3.90.176.10">
    <property type="entry name" value="Toxin ADP-ribosyltransferase, Chain A, domain 1"/>
    <property type="match status" value="1"/>
</dbReference>
<evidence type="ECO:0000313" key="1">
    <source>
        <dbReference type="EMBL" id="MBR1369044.1"/>
    </source>
</evidence>
<reference evidence="1" key="1">
    <citation type="submission" date="2014-12" db="EMBL/GenBank/DDBJ databases">
        <authorList>
            <person name="Huang H.-H."/>
            <person name="Chen S.-C."/>
            <person name="Lai M.-C."/>
        </authorList>
    </citation>
    <scope>NUCLEOTIDE SEQUENCE</scope>
    <source>
        <strain evidence="1">K1F9705b</strain>
    </source>
</reference>
<evidence type="ECO:0000313" key="2">
    <source>
        <dbReference type="Proteomes" id="UP000730161"/>
    </source>
</evidence>
<name>A0A8J7W660_9EURY</name>
<keyword evidence="2" id="KW-1185">Reference proteome</keyword>
<comment type="caution">
    <text evidence="1">The sequence shown here is derived from an EMBL/GenBank/DDBJ whole genome shotgun (WGS) entry which is preliminary data.</text>
</comment>
<organism evidence="1 2">
    <name type="scientific">Methanocalculus chunghsingensis</name>
    <dbReference type="NCBI Taxonomy" id="156457"/>
    <lineage>
        <taxon>Archaea</taxon>
        <taxon>Methanobacteriati</taxon>
        <taxon>Methanobacteriota</taxon>
        <taxon>Stenosarchaea group</taxon>
        <taxon>Methanomicrobia</taxon>
        <taxon>Methanomicrobiales</taxon>
        <taxon>Methanocalculaceae</taxon>
        <taxon>Methanocalculus</taxon>
    </lineage>
</organism>
<accession>A0A8J7W660</accession>
<gene>
    <name evidence="1" type="ORF">RJ53_05820</name>
</gene>
<dbReference type="SUPFAM" id="SSF56399">
    <property type="entry name" value="ADP-ribosylation"/>
    <property type="match status" value="1"/>
</dbReference>